<keyword evidence="3" id="KW-1185">Reference proteome</keyword>
<feature type="compositionally biased region" description="Polar residues" evidence="1">
    <location>
        <begin position="23"/>
        <end position="32"/>
    </location>
</feature>
<evidence type="ECO:0000256" key="1">
    <source>
        <dbReference type="SAM" id="MobiDB-lite"/>
    </source>
</evidence>
<sequence length="138" mass="15839">MKERDEEIKKRKEAEAVKKGQEKQLNQVSKGNQQHEEGKPKTHSNRQTNARGSTEEYTTHKEEQWHIQTRKKNKNQQQNPDQVVGGRMAVKEKTTNMQEGEPKGRGLPHVLHKNQTTDLRSDLQAPATTASAVQQHQK</sequence>
<gene>
    <name evidence="2" type="ORF">KY290_029730</name>
</gene>
<feature type="compositionally biased region" description="Polar residues" evidence="1">
    <location>
        <begin position="126"/>
        <end position="138"/>
    </location>
</feature>
<name>A0ABQ7ULJ1_SOLTU</name>
<reference evidence="2 3" key="1">
    <citation type="journal article" date="2021" name="bioRxiv">
        <title>Chromosome-scale and haplotype-resolved genome assembly of a tetraploid potato cultivar.</title>
        <authorList>
            <person name="Sun H."/>
            <person name="Jiao W.-B."/>
            <person name="Krause K."/>
            <person name="Campoy J.A."/>
            <person name="Goel M."/>
            <person name="Folz-Donahue K."/>
            <person name="Kukat C."/>
            <person name="Huettel B."/>
            <person name="Schneeberger K."/>
        </authorList>
    </citation>
    <scope>NUCLEOTIDE SEQUENCE [LARGE SCALE GENOMIC DNA]</scope>
    <source>
        <strain evidence="2">SolTubOtavaFocal</strain>
        <tissue evidence="2">Leaves</tissue>
    </source>
</reference>
<feature type="compositionally biased region" description="Basic and acidic residues" evidence="1">
    <location>
        <begin position="1"/>
        <end position="22"/>
    </location>
</feature>
<feature type="compositionally biased region" description="Basic and acidic residues" evidence="1">
    <location>
        <begin position="53"/>
        <end position="65"/>
    </location>
</feature>
<dbReference type="Proteomes" id="UP000826656">
    <property type="component" value="Unassembled WGS sequence"/>
</dbReference>
<proteinExistence type="predicted"/>
<comment type="caution">
    <text evidence="2">The sequence shown here is derived from an EMBL/GenBank/DDBJ whole genome shotgun (WGS) entry which is preliminary data.</text>
</comment>
<evidence type="ECO:0000313" key="3">
    <source>
        <dbReference type="Proteomes" id="UP000826656"/>
    </source>
</evidence>
<dbReference type="EMBL" id="JAIVGD010000019">
    <property type="protein sequence ID" value="KAH0750498.1"/>
    <property type="molecule type" value="Genomic_DNA"/>
</dbReference>
<accession>A0ABQ7ULJ1</accession>
<organism evidence="2 3">
    <name type="scientific">Solanum tuberosum</name>
    <name type="common">Potato</name>
    <dbReference type="NCBI Taxonomy" id="4113"/>
    <lineage>
        <taxon>Eukaryota</taxon>
        <taxon>Viridiplantae</taxon>
        <taxon>Streptophyta</taxon>
        <taxon>Embryophyta</taxon>
        <taxon>Tracheophyta</taxon>
        <taxon>Spermatophyta</taxon>
        <taxon>Magnoliopsida</taxon>
        <taxon>eudicotyledons</taxon>
        <taxon>Gunneridae</taxon>
        <taxon>Pentapetalae</taxon>
        <taxon>asterids</taxon>
        <taxon>lamiids</taxon>
        <taxon>Solanales</taxon>
        <taxon>Solanaceae</taxon>
        <taxon>Solanoideae</taxon>
        <taxon>Solaneae</taxon>
        <taxon>Solanum</taxon>
    </lineage>
</organism>
<evidence type="ECO:0000313" key="2">
    <source>
        <dbReference type="EMBL" id="KAH0750498.1"/>
    </source>
</evidence>
<feature type="compositionally biased region" description="Basic and acidic residues" evidence="1">
    <location>
        <begin position="89"/>
        <end position="104"/>
    </location>
</feature>
<feature type="region of interest" description="Disordered" evidence="1">
    <location>
        <begin position="1"/>
        <end position="138"/>
    </location>
</feature>
<protein>
    <submittedName>
        <fullName evidence="2">Uncharacterized protein</fullName>
    </submittedName>
</protein>